<dbReference type="EMBL" id="BPWL01000008">
    <property type="protein sequence ID" value="GJJ12792.1"/>
    <property type="molecule type" value="Genomic_DNA"/>
</dbReference>
<feature type="transmembrane region" description="Helical" evidence="1">
    <location>
        <begin position="143"/>
        <end position="163"/>
    </location>
</feature>
<feature type="transmembrane region" description="Helical" evidence="1">
    <location>
        <begin position="175"/>
        <end position="195"/>
    </location>
</feature>
<feature type="transmembrane region" description="Helical" evidence="1">
    <location>
        <begin position="19"/>
        <end position="39"/>
    </location>
</feature>
<keyword evidence="1" id="KW-0812">Transmembrane</keyword>
<keyword evidence="1" id="KW-1133">Transmembrane helix</keyword>
<evidence type="ECO:0000256" key="1">
    <source>
        <dbReference type="SAM" id="Phobius"/>
    </source>
</evidence>
<gene>
    <name evidence="2" type="ORF">Clacol_007037</name>
</gene>
<organism evidence="2 3">
    <name type="scientific">Clathrus columnatus</name>
    <dbReference type="NCBI Taxonomy" id="1419009"/>
    <lineage>
        <taxon>Eukaryota</taxon>
        <taxon>Fungi</taxon>
        <taxon>Dikarya</taxon>
        <taxon>Basidiomycota</taxon>
        <taxon>Agaricomycotina</taxon>
        <taxon>Agaricomycetes</taxon>
        <taxon>Phallomycetidae</taxon>
        <taxon>Phallales</taxon>
        <taxon>Clathraceae</taxon>
        <taxon>Clathrus</taxon>
    </lineage>
</organism>
<accession>A0AAV5AGP1</accession>
<name>A0AAV5AGP1_9AGAM</name>
<proteinExistence type="predicted"/>
<evidence type="ECO:0000313" key="2">
    <source>
        <dbReference type="EMBL" id="GJJ12792.1"/>
    </source>
</evidence>
<protein>
    <recommendedName>
        <fullName evidence="4">G protein-coupled receptor</fullName>
    </recommendedName>
</protein>
<keyword evidence="3" id="KW-1185">Reference proteome</keyword>
<dbReference type="AlphaFoldDB" id="A0AAV5AGP1"/>
<reference evidence="2" key="1">
    <citation type="submission" date="2021-10" db="EMBL/GenBank/DDBJ databases">
        <title>De novo Genome Assembly of Clathrus columnatus (Basidiomycota, Fungi) Using Illumina and Nanopore Sequence Data.</title>
        <authorList>
            <person name="Ogiso-Tanaka E."/>
            <person name="Itagaki H."/>
            <person name="Hosoya T."/>
            <person name="Hosaka K."/>
        </authorList>
    </citation>
    <scope>NUCLEOTIDE SEQUENCE</scope>
    <source>
        <strain evidence="2">MO-923</strain>
    </source>
</reference>
<comment type="caution">
    <text evidence="2">The sequence shown here is derived from an EMBL/GenBank/DDBJ whole genome shotgun (WGS) entry which is preliminary data.</text>
</comment>
<dbReference type="Proteomes" id="UP001050691">
    <property type="component" value="Unassembled WGS sequence"/>
</dbReference>
<sequence length="294" mass="32805">MSATCEASVCRTCLSRQEIVGLAIATVPGFISSLSRNFIRFYMNIPRKEWRLFKSPLDVYMFSLLVSDFLQGFGKVLNIRWLHLHVVHCGRYCTTQGATQQVGEAGVAQATLIRIKTNFFKRRDTKLPESVSAVPSRDAYIMLLYPASYFFLVLPDSVIRWMVFNNIPVPTAASFFATCVFGLSGIVNVCLLWYTRPGLLLLDGMPRSYRSNQSTTSSQTPWTSTGATMVGERRQGTINSPTNDMTSCKIGLIFLLRKVGRSLLHKEKGYLLLIGNVDNDFRSLVFPGAGLGTI</sequence>
<evidence type="ECO:0000313" key="3">
    <source>
        <dbReference type="Proteomes" id="UP001050691"/>
    </source>
</evidence>
<evidence type="ECO:0008006" key="4">
    <source>
        <dbReference type="Google" id="ProtNLM"/>
    </source>
</evidence>
<keyword evidence="1" id="KW-0472">Membrane</keyword>